<feature type="active site" evidence="6">
    <location>
        <position position="329"/>
    </location>
</feature>
<dbReference type="RefSeq" id="WP_091505752.1">
    <property type="nucleotide sequence ID" value="NZ_FOLE01000001.1"/>
</dbReference>
<feature type="transmembrane region" description="Helical" evidence="9">
    <location>
        <begin position="139"/>
        <end position="159"/>
    </location>
</feature>
<sequence length="640" mass="73294">MKRLFGHRLGGLLLLYCLLVSIAFFSRLVLLVYSFSEISTSLGELLKTFGTALFFDTVTFSYFMLPFWLFEVLMPLKVVQTKTYKVLTYVFYTLVVALLVYVSFAEFLFWEEFGVRFNFIAVDYLIYTNEVVGNIMESYPMPLLVTAIVLITSGILWTLRKTQILDDILAAQTPFGKRLVAGGALLLLTAFSWFFVDFDWTEISTNKYNKELSKNAIYSFFEAIRNNKIDYAEFYQTVDNKQAFTELRNILQTPESQYIDAQNVLNPVRHTTAQGAERRYNVVLITVESLSGEYMSYIGNDRDIKTPFLDSLAEKSMFFSNLYANGTRTVRGLEAINLSIPPTPGTSIVRRPNNENLYSLGTIFKQKGYTNKFIYGGYGYFDNMSYFFSNNGFEIVDRDVISEKEITFANVWGVCDGDMYKRTVREADAAHAAKEPFFMYVMTTSNHRPYTFPNVVGKEFSKDRRGGVAYTDYALREFFQSVQNKPWADSTIFVVVADHCGGSAGRAELPVLEYQIPMMIYSPKLIGAQNIKKLCSQIDLAPTLLALMNWNYNSTFYGKNVLTMKPEEERAFIGNYQKLGYIQHDTLLILGTQKSVTQYKFNPKTGEEKPIPVSDYLKSKTICQYQTAEYMFLNGLNKVK</sequence>
<accession>A0A1I1DIB7</accession>
<feature type="transmembrane region" description="Helical" evidence="9">
    <location>
        <begin position="53"/>
        <end position="74"/>
    </location>
</feature>
<evidence type="ECO:0000256" key="8">
    <source>
        <dbReference type="PIRSR" id="PIRSR005091-3"/>
    </source>
</evidence>
<keyword evidence="12" id="KW-1185">Reference proteome</keyword>
<gene>
    <name evidence="11" type="ORF">SAMN05421780_101134</name>
</gene>
<feature type="binding site" evidence="8">
    <location>
        <position position="499"/>
    </location>
    <ligand>
        <name>Mn(2+)</name>
        <dbReference type="ChEBI" id="CHEBI:29035"/>
    </ligand>
</feature>
<keyword evidence="3 9" id="KW-0812">Transmembrane</keyword>
<feature type="binding site" evidence="8">
    <location>
        <position position="498"/>
    </location>
    <ligand>
        <name>Mn(2+)</name>
        <dbReference type="ChEBI" id="CHEBI:29035"/>
    </ligand>
</feature>
<dbReference type="Gene3D" id="3.30.1120.80">
    <property type="match status" value="1"/>
</dbReference>
<proteinExistence type="predicted"/>
<evidence type="ECO:0000256" key="7">
    <source>
        <dbReference type="PIRSR" id="PIRSR005091-2"/>
    </source>
</evidence>
<dbReference type="InterPro" id="IPR017850">
    <property type="entry name" value="Alkaline_phosphatase_core_sf"/>
</dbReference>
<evidence type="ECO:0000256" key="4">
    <source>
        <dbReference type="ARBA" id="ARBA00022989"/>
    </source>
</evidence>
<keyword evidence="4 9" id="KW-1133">Transmembrane helix</keyword>
<evidence type="ECO:0000256" key="2">
    <source>
        <dbReference type="ARBA" id="ARBA00022475"/>
    </source>
</evidence>
<keyword evidence="7" id="KW-0464">Manganese</keyword>
<protein>
    <submittedName>
        <fullName evidence="11">Phosphoglycerol transferase MdoB</fullName>
    </submittedName>
</protein>
<feature type="transmembrane region" description="Helical" evidence="9">
    <location>
        <begin position="86"/>
        <end position="110"/>
    </location>
</feature>
<feature type="binding site" evidence="7">
    <location>
        <position position="447"/>
    </location>
    <ligand>
        <name>substrate</name>
    </ligand>
</feature>
<feature type="transmembrane region" description="Helical" evidence="9">
    <location>
        <begin position="12"/>
        <end position="33"/>
    </location>
</feature>
<evidence type="ECO:0000256" key="9">
    <source>
        <dbReference type="SAM" id="Phobius"/>
    </source>
</evidence>
<dbReference type="SUPFAM" id="SSF53649">
    <property type="entry name" value="Alkaline phosphatase-like"/>
    <property type="match status" value="1"/>
</dbReference>
<dbReference type="Gene3D" id="3.40.720.10">
    <property type="entry name" value="Alkaline Phosphatase, subunit A"/>
    <property type="match status" value="1"/>
</dbReference>
<evidence type="ECO:0000256" key="3">
    <source>
        <dbReference type="ARBA" id="ARBA00022692"/>
    </source>
</evidence>
<keyword evidence="7" id="KW-0479">Metal-binding</keyword>
<evidence type="ECO:0000259" key="10">
    <source>
        <dbReference type="Pfam" id="PF00884"/>
    </source>
</evidence>
<dbReference type="GO" id="GO:0005886">
    <property type="term" value="C:plasma membrane"/>
    <property type="evidence" value="ECO:0007669"/>
    <property type="project" value="UniProtKB-SubCell"/>
</dbReference>
<evidence type="ECO:0000313" key="11">
    <source>
        <dbReference type="EMBL" id="SFB72808.1"/>
    </source>
</evidence>
<dbReference type="OrthoDB" id="9777768at2"/>
<evidence type="ECO:0000256" key="1">
    <source>
        <dbReference type="ARBA" id="ARBA00004651"/>
    </source>
</evidence>
<dbReference type="InterPro" id="IPR050448">
    <property type="entry name" value="OpgB/LTA_synthase_biosynth"/>
</dbReference>
<evidence type="ECO:0000313" key="12">
    <source>
        <dbReference type="Proteomes" id="UP000199514"/>
    </source>
</evidence>
<dbReference type="Proteomes" id="UP000199514">
    <property type="component" value="Unassembled WGS sequence"/>
</dbReference>
<dbReference type="PANTHER" id="PTHR47371">
    <property type="entry name" value="LIPOTEICHOIC ACID SYNTHASE"/>
    <property type="match status" value="1"/>
</dbReference>
<evidence type="ECO:0000256" key="5">
    <source>
        <dbReference type="ARBA" id="ARBA00023136"/>
    </source>
</evidence>
<feature type="transmembrane region" description="Helical" evidence="9">
    <location>
        <begin position="179"/>
        <end position="196"/>
    </location>
</feature>
<dbReference type="GO" id="GO:0016740">
    <property type="term" value="F:transferase activity"/>
    <property type="evidence" value="ECO:0007669"/>
    <property type="project" value="UniProtKB-KW"/>
</dbReference>
<keyword evidence="2" id="KW-1003">Cell membrane</keyword>
<comment type="subcellular location">
    <subcellularLocation>
        <location evidence="1">Cell membrane</location>
        <topology evidence="1">Multi-pass membrane protein</topology>
    </subcellularLocation>
</comment>
<reference evidence="11 12" key="1">
    <citation type="submission" date="2016-10" db="EMBL/GenBank/DDBJ databases">
        <authorList>
            <person name="de Groot N.N."/>
        </authorList>
    </citation>
    <scope>NUCLEOTIDE SEQUENCE [LARGE SCALE GENOMIC DNA]</scope>
    <source>
        <strain evidence="11 12">DSM 6793</strain>
    </source>
</reference>
<dbReference type="InterPro" id="IPR012160">
    <property type="entry name" value="LtaS-like"/>
</dbReference>
<feature type="binding site" evidence="8">
    <location>
        <position position="329"/>
    </location>
    <ligand>
        <name>Mn(2+)</name>
        <dbReference type="ChEBI" id="CHEBI:29035"/>
    </ligand>
</feature>
<keyword evidence="5 9" id="KW-0472">Membrane</keyword>
<dbReference type="EMBL" id="FOLE01000001">
    <property type="protein sequence ID" value="SFB72808.1"/>
    <property type="molecule type" value="Genomic_DNA"/>
</dbReference>
<organism evidence="11 12">
    <name type="scientific">Flexibacter flexilis DSM 6793</name>
    <dbReference type="NCBI Taxonomy" id="927664"/>
    <lineage>
        <taxon>Bacteria</taxon>
        <taxon>Pseudomonadati</taxon>
        <taxon>Bacteroidota</taxon>
        <taxon>Cytophagia</taxon>
        <taxon>Cytophagales</taxon>
        <taxon>Flexibacteraceae</taxon>
        <taxon>Flexibacter</taxon>
    </lineage>
</organism>
<dbReference type="Pfam" id="PF00884">
    <property type="entry name" value="Sulfatase"/>
    <property type="match status" value="1"/>
</dbReference>
<name>A0A1I1DIB7_9BACT</name>
<feature type="domain" description="Sulfatase N-terminal" evidence="10">
    <location>
        <begin position="281"/>
        <end position="549"/>
    </location>
</feature>
<dbReference type="CDD" id="cd16015">
    <property type="entry name" value="LTA_synthase"/>
    <property type="match status" value="1"/>
</dbReference>
<evidence type="ECO:0000256" key="6">
    <source>
        <dbReference type="PIRSR" id="PIRSR005091-1"/>
    </source>
</evidence>
<dbReference type="GO" id="GO:0046872">
    <property type="term" value="F:metal ion binding"/>
    <property type="evidence" value="ECO:0007669"/>
    <property type="project" value="UniProtKB-KW"/>
</dbReference>
<dbReference type="STRING" id="927664.SAMN05421780_101134"/>
<dbReference type="InterPro" id="IPR000917">
    <property type="entry name" value="Sulfatase_N"/>
</dbReference>
<dbReference type="PIRSF" id="PIRSF005091">
    <property type="entry name" value="Mmb_sulf_HI1246"/>
    <property type="match status" value="1"/>
</dbReference>
<dbReference type="PANTHER" id="PTHR47371:SF3">
    <property type="entry name" value="PHOSPHOGLYCEROL TRANSFERASE I"/>
    <property type="match status" value="1"/>
</dbReference>
<keyword evidence="11" id="KW-0808">Transferase</keyword>
<dbReference type="AlphaFoldDB" id="A0A1I1DIB7"/>
<feature type="binding site" evidence="8">
    <location>
        <position position="288"/>
    </location>
    <ligand>
        <name>Mn(2+)</name>
        <dbReference type="ChEBI" id="CHEBI:29035"/>
    </ligand>
</feature>